<keyword evidence="3" id="KW-1185">Reference proteome</keyword>
<dbReference type="InterPro" id="IPR016181">
    <property type="entry name" value="Acyl_CoA_acyltransferase"/>
</dbReference>
<evidence type="ECO:0000313" key="3">
    <source>
        <dbReference type="Proteomes" id="UP000621631"/>
    </source>
</evidence>
<dbReference type="PROSITE" id="PS51186">
    <property type="entry name" value="GNAT"/>
    <property type="match status" value="1"/>
</dbReference>
<proteinExistence type="predicted"/>
<comment type="caution">
    <text evidence="2">The sequence shown here is derived from an EMBL/GenBank/DDBJ whole genome shotgun (WGS) entry which is preliminary data.</text>
</comment>
<dbReference type="SUPFAM" id="SSF55729">
    <property type="entry name" value="Acyl-CoA N-acyltransferases (Nat)"/>
    <property type="match status" value="1"/>
</dbReference>
<evidence type="ECO:0000313" key="2">
    <source>
        <dbReference type="EMBL" id="MBD1224077.1"/>
    </source>
</evidence>
<organism evidence="2 3">
    <name type="scientific">Virgibacillus halodenitrificans</name>
    <name type="common">Bacillus halodenitrificans</name>
    <dbReference type="NCBI Taxonomy" id="1482"/>
    <lineage>
        <taxon>Bacteria</taxon>
        <taxon>Bacillati</taxon>
        <taxon>Bacillota</taxon>
        <taxon>Bacilli</taxon>
        <taxon>Bacillales</taxon>
        <taxon>Bacillaceae</taxon>
        <taxon>Virgibacillus</taxon>
    </lineage>
</organism>
<dbReference type="EMBL" id="JACWEZ010000013">
    <property type="protein sequence ID" value="MBD1224077.1"/>
    <property type="molecule type" value="Genomic_DNA"/>
</dbReference>
<dbReference type="RefSeq" id="WP_121615295.1">
    <property type="nucleotide sequence ID" value="NZ_CP033049.1"/>
</dbReference>
<dbReference type="Gene3D" id="3.40.630.30">
    <property type="match status" value="1"/>
</dbReference>
<reference evidence="2 3" key="1">
    <citation type="submission" date="2020-09" db="EMBL/GenBank/DDBJ databases">
        <title>Draft Genome Sequences of Oil-Oxidizing Bacteria Halomonas titanicae, Marinobacter lutaoensis, and Virgibacillus halodenitrificans Isolated from Highly Saline Environments.</title>
        <authorList>
            <person name="Grouzdev D.S."/>
            <person name="Sokolova D.S."/>
            <person name="Semenova E.M."/>
            <person name="Borzenkov I.A."/>
            <person name="Bidzhieva S.K."/>
            <person name="Poltaraus A.B."/>
            <person name="Nazina T.N."/>
        </authorList>
    </citation>
    <scope>NUCLEOTIDE SEQUENCE [LARGE SCALE GENOMIC DNA]</scope>
    <source>
        <strain evidence="2 3">VKM B-3472D</strain>
    </source>
</reference>
<accession>A0ABR7VU32</accession>
<name>A0ABR7VU32_VIRHA</name>
<dbReference type="Proteomes" id="UP000621631">
    <property type="component" value="Unassembled WGS sequence"/>
</dbReference>
<protein>
    <submittedName>
        <fullName evidence="2">GNAT family N-acetyltransferase</fullName>
    </submittedName>
</protein>
<feature type="domain" description="N-acetyltransferase" evidence="1">
    <location>
        <begin position="3"/>
        <end position="155"/>
    </location>
</feature>
<dbReference type="Pfam" id="PF00583">
    <property type="entry name" value="Acetyltransf_1"/>
    <property type="match status" value="1"/>
</dbReference>
<dbReference type="InterPro" id="IPR000182">
    <property type="entry name" value="GNAT_dom"/>
</dbReference>
<sequence>MKYAFIPMTQQHAEIIAYHWHYEGEYSFYDMEADEEDLNEFLDEEARASNYYVVMNANELIGFFCFQKLDANIIDIGLGMKPQLTGQGNGEDFLKTGIEFGINKYKPATITLSVATFNERAINVYKKVGFVPEETFKQDTNGGTYEFLKMSYDLYKQN</sequence>
<gene>
    <name evidence="2" type="ORF">IC602_15825</name>
</gene>
<evidence type="ECO:0000259" key="1">
    <source>
        <dbReference type="PROSITE" id="PS51186"/>
    </source>
</evidence>